<feature type="coiled-coil region" evidence="3">
    <location>
        <begin position="549"/>
        <end position="590"/>
    </location>
</feature>
<keyword evidence="2" id="KW-0067">ATP-binding</keyword>
<proteinExistence type="predicted"/>
<dbReference type="GO" id="GO:0016887">
    <property type="term" value="F:ATP hydrolysis activity"/>
    <property type="evidence" value="ECO:0007669"/>
    <property type="project" value="InterPro"/>
</dbReference>
<dbReference type="Gene3D" id="3.40.50.300">
    <property type="entry name" value="P-loop containing nucleotide triphosphate hydrolases"/>
    <property type="match status" value="2"/>
</dbReference>
<sequence length="622" mass="72006">MIKMILACSSLKKSFQGIDLLKDITFKIEEHDKLAIIGVNGAGKTTLLKILCEEESYDSGDIFKSKESTIGYLSQHNTIDPQLTVYDALLNVFQPLIKKEERLRVLEQLMTTTQDLDSIMKEYDQLSYEFERDGGYTYQSQIKGVLKGLGFEEETWNMTMSILSGGQKTRIALGRLLLLKPSLLLLDEPTNHLDVESIEWLEAYLKSYPHAIIMVSHDRYFIDQVTNQIIEIENGKSTLYKCSYQEYAIIKKHNREVDLKHYIDNQKEIKRMQESIDLLKSYNREKQVKRAESKEKALEKMEKVERPDALPQSMKIQFQPVVESGYDVLKVKDLAMAFDQPLFENIHFEVKKQERVALIGPNGIGKTTLFQILLGRLSQKSGKIKLGSKVMIGYYDQEHTSLSFNKTIFQEISDTYPQMNNTEIRSACASFQFKGDDAFKTIDVLSGGERGRVVLMKLLLSRCNFLVLDEPTNHLDIESKEVLEDALMSFQGTILFISHDRYFINKLSTKVVEMTAHGSHTYSGNYTTYLDHKNEVKVEKEKNTSYLEQKKSQSETRKQQNQIKKIEKQISELELKISQYNESLHNEEILNDYQKYNETIKCIDDSQYQLEQLLETWEELQS</sequence>
<accession>E7G6N4</accession>
<evidence type="ECO:0000259" key="4">
    <source>
        <dbReference type="PROSITE" id="PS50893"/>
    </source>
</evidence>
<evidence type="ECO:0000256" key="2">
    <source>
        <dbReference type="ARBA" id="ARBA00022840"/>
    </source>
</evidence>
<gene>
    <name evidence="5" type="ORF">HMPREF9488_00422</name>
</gene>
<dbReference type="GO" id="GO:0005524">
    <property type="term" value="F:ATP binding"/>
    <property type="evidence" value="ECO:0007669"/>
    <property type="project" value="UniProtKB-KW"/>
</dbReference>
<dbReference type="InterPro" id="IPR003593">
    <property type="entry name" value="AAA+_ATPase"/>
</dbReference>
<dbReference type="InterPro" id="IPR017871">
    <property type="entry name" value="ABC_transporter-like_CS"/>
</dbReference>
<dbReference type="AlphaFoldDB" id="E7G6N4"/>
<dbReference type="Gene3D" id="1.10.287.380">
    <property type="entry name" value="Valyl-tRNA synthetase, C-terminal domain"/>
    <property type="match status" value="1"/>
</dbReference>
<keyword evidence="3" id="KW-0175">Coiled coil</keyword>
<dbReference type="PANTHER" id="PTHR42855">
    <property type="entry name" value="ABC TRANSPORTER ATP-BINDING SUBUNIT"/>
    <property type="match status" value="1"/>
</dbReference>
<comment type="caution">
    <text evidence="5">The sequence shown here is derived from an EMBL/GenBank/DDBJ whole genome shotgun (WGS) entry which is preliminary data.</text>
</comment>
<dbReference type="InterPro" id="IPR032781">
    <property type="entry name" value="ABC_tran_Xtn"/>
</dbReference>
<dbReference type="InterPro" id="IPR027417">
    <property type="entry name" value="P-loop_NTPase"/>
</dbReference>
<reference evidence="5 6" key="1">
    <citation type="submission" date="2010-12" db="EMBL/GenBank/DDBJ databases">
        <title>The Genome Sequence of Coprobacillus sp. strain 29_1.</title>
        <authorList>
            <consortium name="The Broad Institute Genome Sequencing Platform"/>
            <person name="Earl A."/>
            <person name="Ward D."/>
            <person name="Feldgarden M."/>
            <person name="Gevers D."/>
            <person name="Daigneault M."/>
            <person name="Sibley C.D."/>
            <person name="White A."/>
            <person name="Strauss J."/>
            <person name="Allen-Vercoe E."/>
            <person name="Young S.K."/>
            <person name="Zeng Q."/>
            <person name="Gargeya S."/>
            <person name="Fitzgerald M."/>
            <person name="Haas B."/>
            <person name="Abouelleil A."/>
            <person name="Alvarado L."/>
            <person name="Arachchi H.M."/>
            <person name="Berlin A."/>
            <person name="Brown A."/>
            <person name="Chapman S.B."/>
            <person name="Chen Z."/>
            <person name="Dunbar C."/>
            <person name="Freedman E."/>
            <person name="Gearin G."/>
            <person name="Gellesch M."/>
            <person name="Goldberg J."/>
            <person name="Griggs A."/>
            <person name="Gujja S."/>
            <person name="Heilman E."/>
            <person name="Heiman D."/>
            <person name="Howarth C."/>
            <person name="Larson L."/>
            <person name="Lui A."/>
            <person name="MacDonald P.J.P."/>
            <person name="Mehta T."/>
            <person name="Montmayeur A."/>
            <person name="Murphy C."/>
            <person name="Neiman D."/>
            <person name="Pearson M."/>
            <person name="Priest M."/>
            <person name="Roberts A."/>
            <person name="Saif S."/>
            <person name="Shea T."/>
            <person name="Shenoy N."/>
            <person name="Sisk P."/>
            <person name="Stolte C."/>
            <person name="Sykes S."/>
            <person name="White J."/>
            <person name="Yandava C."/>
            <person name="Nusbaum C."/>
            <person name="Birren B."/>
        </authorList>
    </citation>
    <scope>NUCLEOTIDE SEQUENCE [LARGE SCALE GENOMIC DNA]</scope>
    <source>
        <strain evidence="5 6">29_1</strain>
    </source>
</reference>
<dbReference type="Pfam" id="PF00005">
    <property type="entry name" value="ABC_tran"/>
    <property type="match status" value="2"/>
</dbReference>
<keyword evidence="6" id="KW-1185">Reference proteome</keyword>
<dbReference type="HOGENOM" id="CLU_000604_36_0_9"/>
<dbReference type="PROSITE" id="PS00211">
    <property type="entry name" value="ABC_TRANSPORTER_1"/>
    <property type="match status" value="1"/>
</dbReference>
<dbReference type="InterPro" id="IPR032524">
    <property type="entry name" value="ABC_tran_C"/>
</dbReference>
<dbReference type="PROSITE" id="PS50893">
    <property type="entry name" value="ABC_TRANSPORTER_2"/>
    <property type="match status" value="2"/>
</dbReference>
<dbReference type="InterPro" id="IPR051309">
    <property type="entry name" value="ABCF_ATPase"/>
</dbReference>
<dbReference type="GO" id="GO:0003677">
    <property type="term" value="F:DNA binding"/>
    <property type="evidence" value="ECO:0007669"/>
    <property type="project" value="InterPro"/>
</dbReference>
<organism evidence="5 6">
    <name type="scientific">Coprobacillus cateniformis</name>
    <dbReference type="NCBI Taxonomy" id="100884"/>
    <lineage>
        <taxon>Bacteria</taxon>
        <taxon>Bacillati</taxon>
        <taxon>Bacillota</taxon>
        <taxon>Erysipelotrichia</taxon>
        <taxon>Erysipelotrichales</taxon>
        <taxon>Coprobacillaceae</taxon>
        <taxon>Coprobacillus</taxon>
    </lineage>
</organism>
<dbReference type="CDD" id="cd03221">
    <property type="entry name" value="ABCF_EF-3"/>
    <property type="match status" value="2"/>
</dbReference>
<dbReference type="eggNOG" id="COG0488">
    <property type="taxonomic scope" value="Bacteria"/>
</dbReference>
<dbReference type="Pfam" id="PF16326">
    <property type="entry name" value="ABC_tran_CTD"/>
    <property type="match status" value="1"/>
</dbReference>
<dbReference type="Pfam" id="PF12848">
    <property type="entry name" value="ABC_tran_Xtn"/>
    <property type="match status" value="1"/>
</dbReference>
<feature type="domain" description="ABC transporter" evidence="4">
    <location>
        <begin position="6"/>
        <end position="259"/>
    </location>
</feature>
<evidence type="ECO:0000256" key="3">
    <source>
        <dbReference type="SAM" id="Coils"/>
    </source>
</evidence>
<dbReference type="InterPro" id="IPR037118">
    <property type="entry name" value="Val-tRNA_synth_C_sf"/>
</dbReference>
<dbReference type="PANTHER" id="PTHR42855:SF2">
    <property type="entry name" value="DRUG RESISTANCE ABC TRANSPORTER,ATP-BINDING PROTEIN"/>
    <property type="match status" value="1"/>
</dbReference>
<dbReference type="STRING" id="100884.GCA_000269565_01289"/>
<dbReference type="InterPro" id="IPR003439">
    <property type="entry name" value="ABC_transporter-like_ATP-bd"/>
</dbReference>
<feature type="domain" description="ABC transporter" evidence="4">
    <location>
        <begin position="316"/>
        <end position="542"/>
    </location>
</feature>
<evidence type="ECO:0000313" key="6">
    <source>
        <dbReference type="Proteomes" id="UP000003157"/>
    </source>
</evidence>
<evidence type="ECO:0000313" key="5">
    <source>
        <dbReference type="EMBL" id="EFW06190.1"/>
    </source>
</evidence>
<dbReference type="SMART" id="SM00382">
    <property type="entry name" value="AAA"/>
    <property type="match status" value="2"/>
</dbReference>
<keyword evidence="1" id="KW-0547">Nucleotide-binding</keyword>
<dbReference type="Proteomes" id="UP000003157">
    <property type="component" value="Unassembled WGS sequence"/>
</dbReference>
<protein>
    <recommendedName>
        <fullName evidence="4">ABC transporter domain-containing protein</fullName>
    </recommendedName>
</protein>
<evidence type="ECO:0000256" key="1">
    <source>
        <dbReference type="ARBA" id="ARBA00022741"/>
    </source>
</evidence>
<dbReference type="SUPFAM" id="SSF52540">
    <property type="entry name" value="P-loop containing nucleoside triphosphate hydrolases"/>
    <property type="match status" value="2"/>
</dbReference>
<dbReference type="FunFam" id="3.40.50.300:FF:000309">
    <property type="entry name" value="ABC transporter ATP-binding protein"/>
    <property type="match status" value="1"/>
</dbReference>
<dbReference type="EMBL" id="ADKX01000007">
    <property type="protein sequence ID" value="EFW06190.1"/>
    <property type="molecule type" value="Genomic_DNA"/>
</dbReference>
<name>E7G6N4_9FIRM</name>